<evidence type="ECO:0000256" key="8">
    <source>
        <dbReference type="ARBA" id="ARBA00023136"/>
    </source>
</evidence>
<evidence type="ECO:0000256" key="5">
    <source>
        <dbReference type="ARBA" id="ARBA00022824"/>
    </source>
</evidence>
<dbReference type="OrthoDB" id="1470350at2759"/>
<evidence type="ECO:0000256" key="7">
    <source>
        <dbReference type="ARBA" id="ARBA00023033"/>
    </source>
</evidence>
<evidence type="ECO:0000256" key="6">
    <source>
        <dbReference type="ARBA" id="ARBA00023004"/>
    </source>
</evidence>
<comment type="subcellular location">
    <subcellularLocation>
        <location evidence="2">Endoplasmic reticulum membrane</location>
    </subcellularLocation>
</comment>
<feature type="signal peptide" evidence="9">
    <location>
        <begin position="1"/>
        <end position="19"/>
    </location>
</feature>
<dbReference type="AlphaFoldDB" id="A0A0M3J4M0"/>
<evidence type="ECO:0000256" key="3">
    <source>
        <dbReference type="ARBA" id="ARBA00010617"/>
    </source>
</evidence>
<keyword evidence="11" id="KW-1185">Reference proteome</keyword>
<dbReference type="Gene3D" id="1.10.630.10">
    <property type="entry name" value="Cytochrome P450"/>
    <property type="match status" value="1"/>
</dbReference>
<dbReference type="EMBL" id="UYRR01003098">
    <property type="protein sequence ID" value="VDK19879.1"/>
    <property type="molecule type" value="Genomic_DNA"/>
</dbReference>
<dbReference type="GO" id="GO:0016705">
    <property type="term" value="F:oxidoreductase activity, acting on paired donors, with incorporation or reduction of molecular oxygen"/>
    <property type="evidence" value="ECO:0007669"/>
    <property type="project" value="InterPro"/>
</dbReference>
<dbReference type="GO" id="GO:0005506">
    <property type="term" value="F:iron ion binding"/>
    <property type="evidence" value="ECO:0007669"/>
    <property type="project" value="InterPro"/>
</dbReference>
<accession>A0A0M3J4M0</accession>
<dbReference type="Pfam" id="PF00067">
    <property type="entry name" value="p450"/>
    <property type="match status" value="1"/>
</dbReference>
<keyword evidence="6" id="KW-0408">Iron</keyword>
<evidence type="ECO:0000313" key="10">
    <source>
        <dbReference type="EMBL" id="VDK19879.1"/>
    </source>
</evidence>
<keyword evidence="7" id="KW-0560">Oxidoreductase</keyword>
<proteinExistence type="inferred from homology"/>
<name>A0A0M3J4M0_ANISI</name>
<keyword evidence="4" id="KW-0479">Metal-binding</keyword>
<evidence type="ECO:0000256" key="4">
    <source>
        <dbReference type="ARBA" id="ARBA00022617"/>
    </source>
</evidence>
<keyword evidence="5" id="KW-0256">Endoplasmic reticulum</keyword>
<dbReference type="PANTHER" id="PTHR24291">
    <property type="entry name" value="CYTOCHROME P450 FAMILY 4"/>
    <property type="match status" value="1"/>
</dbReference>
<evidence type="ECO:0000256" key="1">
    <source>
        <dbReference type="ARBA" id="ARBA00001971"/>
    </source>
</evidence>
<feature type="chain" id="PRO_5043120847" evidence="9">
    <location>
        <begin position="20"/>
        <end position="238"/>
    </location>
</feature>
<dbReference type="WBParaSite" id="ASIM_0000249201-mRNA-1">
    <property type="protein sequence ID" value="ASIM_0000249201-mRNA-1"/>
    <property type="gene ID" value="ASIM_0000249201"/>
</dbReference>
<dbReference type="InterPro" id="IPR036396">
    <property type="entry name" value="Cyt_P450_sf"/>
</dbReference>
<sequence>MNGFLSSSLLTLAVLQARCQRIKKMMHVYHQKCIYNKHAQTLLHKFERMTDGEYHNIFQTISLCTIDVICEAALGTHVDAQNKQSPYLEAVKKMKYIVHQRTIKPQFYPRFLFDLFGEGQNEKKCVKELHEFTRKAIMDRKKLADEAGGVEKLLAKEEESGKRRMALLDLMLDMHAKGDIPLEGVQEEVDTFTFEVISCYKTSFHRNSYICAPLSTVFMRIRFNSGSVWRMENLIAGS</sequence>
<dbReference type="Proteomes" id="UP000267096">
    <property type="component" value="Unassembled WGS sequence"/>
</dbReference>
<dbReference type="PANTHER" id="PTHR24291:SF189">
    <property type="entry name" value="CYTOCHROME P450 4C3-RELATED"/>
    <property type="match status" value="1"/>
</dbReference>
<dbReference type="InterPro" id="IPR001128">
    <property type="entry name" value="Cyt_P450"/>
</dbReference>
<evidence type="ECO:0000256" key="2">
    <source>
        <dbReference type="ARBA" id="ARBA00004586"/>
    </source>
</evidence>
<dbReference type="GO" id="GO:0004497">
    <property type="term" value="F:monooxygenase activity"/>
    <property type="evidence" value="ECO:0007669"/>
    <property type="project" value="UniProtKB-KW"/>
</dbReference>
<gene>
    <name evidence="10" type="ORF">ASIM_LOCUS2350</name>
</gene>
<organism evidence="12">
    <name type="scientific">Anisakis simplex</name>
    <name type="common">Herring worm</name>
    <dbReference type="NCBI Taxonomy" id="6269"/>
    <lineage>
        <taxon>Eukaryota</taxon>
        <taxon>Metazoa</taxon>
        <taxon>Ecdysozoa</taxon>
        <taxon>Nematoda</taxon>
        <taxon>Chromadorea</taxon>
        <taxon>Rhabditida</taxon>
        <taxon>Spirurina</taxon>
        <taxon>Ascaridomorpha</taxon>
        <taxon>Ascaridoidea</taxon>
        <taxon>Anisakidae</taxon>
        <taxon>Anisakis</taxon>
        <taxon>Anisakis simplex complex</taxon>
    </lineage>
</organism>
<comment type="similarity">
    <text evidence="3">Belongs to the cytochrome P450 family.</text>
</comment>
<evidence type="ECO:0000313" key="12">
    <source>
        <dbReference type="WBParaSite" id="ASIM_0000249201-mRNA-1"/>
    </source>
</evidence>
<dbReference type="InterPro" id="IPR050196">
    <property type="entry name" value="Cytochrome_P450_Monoox"/>
</dbReference>
<keyword evidence="8" id="KW-0472">Membrane</keyword>
<keyword evidence="7" id="KW-0503">Monooxygenase</keyword>
<reference evidence="10 11" key="2">
    <citation type="submission" date="2018-11" db="EMBL/GenBank/DDBJ databases">
        <authorList>
            <consortium name="Pathogen Informatics"/>
        </authorList>
    </citation>
    <scope>NUCLEOTIDE SEQUENCE [LARGE SCALE GENOMIC DNA]</scope>
</reference>
<evidence type="ECO:0000313" key="11">
    <source>
        <dbReference type="Proteomes" id="UP000267096"/>
    </source>
</evidence>
<dbReference type="SUPFAM" id="SSF48264">
    <property type="entry name" value="Cytochrome P450"/>
    <property type="match status" value="1"/>
</dbReference>
<reference evidence="12" key="1">
    <citation type="submission" date="2017-02" db="UniProtKB">
        <authorList>
            <consortium name="WormBaseParasite"/>
        </authorList>
    </citation>
    <scope>IDENTIFICATION</scope>
</reference>
<dbReference type="GO" id="GO:0005789">
    <property type="term" value="C:endoplasmic reticulum membrane"/>
    <property type="evidence" value="ECO:0007669"/>
    <property type="project" value="UniProtKB-SubCell"/>
</dbReference>
<keyword evidence="4" id="KW-0349">Heme</keyword>
<protein>
    <submittedName>
        <fullName evidence="12">Cytochrome P450 4V2 (inferred by orthology to a human protein)</fullName>
    </submittedName>
</protein>
<evidence type="ECO:0000256" key="9">
    <source>
        <dbReference type="SAM" id="SignalP"/>
    </source>
</evidence>
<keyword evidence="9" id="KW-0732">Signal</keyword>
<dbReference type="GO" id="GO:0020037">
    <property type="term" value="F:heme binding"/>
    <property type="evidence" value="ECO:0007669"/>
    <property type="project" value="InterPro"/>
</dbReference>
<comment type="cofactor">
    <cofactor evidence="1">
        <name>heme</name>
        <dbReference type="ChEBI" id="CHEBI:30413"/>
    </cofactor>
</comment>